<feature type="compositionally biased region" description="Polar residues" evidence="5">
    <location>
        <begin position="25"/>
        <end position="35"/>
    </location>
</feature>
<evidence type="ECO:0000256" key="5">
    <source>
        <dbReference type="SAM" id="MobiDB-lite"/>
    </source>
</evidence>
<evidence type="ECO:0000313" key="9">
    <source>
        <dbReference type="Proteomes" id="UP001172684"/>
    </source>
</evidence>
<accession>A0ABQ9NMF5</accession>
<feature type="compositionally biased region" description="Low complexity" evidence="5">
    <location>
        <begin position="36"/>
        <end position="52"/>
    </location>
</feature>
<dbReference type="InterPro" id="IPR011701">
    <property type="entry name" value="MFS"/>
</dbReference>
<name>A0ABQ9NMF5_9PEZI</name>
<gene>
    <name evidence="8" type="ORF">H2201_006302</name>
</gene>
<keyword evidence="3 6" id="KW-1133">Transmembrane helix</keyword>
<keyword evidence="9" id="KW-1185">Reference proteome</keyword>
<keyword evidence="4 6" id="KW-0472">Membrane</keyword>
<feature type="transmembrane region" description="Helical" evidence="6">
    <location>
        <begin position="298"/>
        <end position="323"/>
    </location>
</feature>
<feature type="transmembrane region" description="Helical" evidence="6">
    <location>
        <begin position="169"/>
        <end position="195"/>
    </location>
</feature>
<organism evidence="8 9">
    <name type="scientific">Coniosporium apollinis</name>
    <dbReference type="NCBI Taxonomy" id="61459"/>
    <lineage>
        <taxon>Eukaryota</taxon>
        <taxon>Fungi</taxon>
        <taxon>Dikarya</taxon>
        <taxon>Ascomycota</taxon>
        <taxon>Pezizomycotina</taxon>
        <taxon>Dothideomycetes</taxon>
        <taxon>Dothideomycetes incertae sedis</taxon>
        <taxon>Coniosporium</taxon>
    </lineage>
</organism>
<evidence type="ECO:0000259" key="7">
    <source>
        <dbReference type="PROSITE" id="PS50850"/>
    </source>
</evidence>
<feature type="transmembrane region" description="Helical" evidence="6">
    <location>
        <begin position="232"/>
        <end position="251"/>
    </location>
</feature>
<feature type="transmembrane region" description="Helical" evidence="6">
    <location>
        <begin position="207"/>
        <end position="226"/>
    </location>
</feature>
<dbReference type="Pfam" id="PF07690">
    <property type="entry name" value="MFS_1"/>
    <property type="match status" value="1"/>
</dbReference>
<feature type="transmembrane region" description="Helical" evidence="6">
    <location>
        <begin position="447"/>
        <end position="469"/>
    </location>
</feature>
<dbReference type="InterPro" id="IPR005829">
    <property type="entry name" value="Sugar_transporter_CS"/>
</dbReference>
<feature type="transmembrane region" description="Helical" evidence="6">
    <location>
        <begin position="371"/>
        <end position="395"/>
    </location>
</feature>
<feature type="transmembrane region" description="Helical" evidence="6">
    <location>
        <begin position="542"/>
        <end position="562"/>
    </location>
</feature>
<evidence type="ECO:0000256" key="6">
    <source>
        <dbReference type="SAM" id="Phobius"/>
    </source>
</evidence>
<feature type="transmembrane region" description="Helical" evidence="6">
    <location>
        <begin position="263"/>
        <end position="286"/>
    </location>
</feature>
<proteinExistence type="predicted"/>
<feature type="transmembrane region" description="Helical" evidence="6">
    <location>
        <begin position="407"/>
        <end position="427"/>
    </location>
</feature>
<keyword evidence="2 6" id="KW-0812">Transmembrane</keyword>
<dbReference type="Proteomes" id="UP001172684">
    <property type="component" value="Unassembled WGS sequence"/>
</dbReference>
<comment type="caution">
    <text evidence="8">The sequence shown here is derived from an EMBL/GenBank/DDBJ whole genome shotgun (WGS) entry which is preliminary data.</text>
</comment>
<sequence>MAPTQSTSATTSPPAAPSIKISSPTNPITSAQERQSSVSSHTSTSSAASTATDDSRIHPPNDDYLSIYHGDLGAERVLSPALSRTNSRRPPSLKRNVTAKSMGGASVATNATSDPVFEIDFEEDDRANPKNWSIKMRGLIIGGVSYSTMTVVLYSTSYTSGIPGMMETFGIGSTTVVVLGLTTYLFGLAVGSVVLAPLSEMYGRRPIYLFTMALFMLLILPCGLAQNLETILITRWFGAFMGAAMIGNAPGTVSDIVSDEHRALAFSIWSIGPMNGPVIGPLIGGFVYEYLGWRWTNWIVMIMSGIAFVIIACIPETYAPAILRRRSKRKKKEAGDSRWWSRYDDKKNFWPLLRVNLSRPFVMTVTEPICIFWDLYIAVIYAILYLCFVAYPIVFSQLRGWSPGLTGLAYCGIGTGSLILIACEPLCRRLINSHAPDPSTGRPPPEAMVAVVCIGSLCVPAGQLMFAWTCTPNVHWIWPILAGIPFGAGNCAVFIYSSNYLVHSYGIYAASALAGNAVARSVVGGTLPLAGPAMYQALGANWAGTVLGLMEVVLIPIPFVFYKFGSRIREKSALIRSMREDAERLQGKKMKAEEKKKAAGKERKTGAEGKDLESGGVLAEVGGKDEKGG</sequence>
<dbReference type="CDD" id="cd17323">
    <property type="entry name" value="MFS_Tpo1_MDR_like"/>
    <property type="match status" value="1"/>
</dbReference>
<reference evidence="8" key="1">
    <citation type="submission" date="2022-10" db="EMBL/GenBank/DDBJ databases">
        <title>Culturing micro-colonial fungi from biological soil crusts in the Mojave desert and describing Neophaeococcomyces mojavensis, and introducing the new genera and species Taxawa tesnikishii.</title>
        <authorList>
            <person name="Kurbessoian T."/>
            <person name="Stajich J.E."/>
        </authorList>
    </citation>
    <scope>NUCLEOTIDE SEQUENCE</scope>
    <source>
        <strain evidence="8">TK_1</strain>
    </source>
</reference>
<feature type="region of interest" description="Disordered" evidence="5">
    <location>
        <begin position="1"/>
        <end position="64"/>
    </location>
</feature>
<dbReference type="EMBL" id="JAPDRL010000053">
    <property type="protein sequence ID" value="KAJ9662013.1"/>
    <property type="molecule type" value="Genomic_DNA"/>
</dbReference>
<feature type="compositionally biased region" description="Basic and acidic residues" evidence="5">
    <location>
        <begin position="581"/>
        <end position="613"/>
    </location>
</feature>
<feature type="transmembrane region" description="Helical" evidence="6">
    <location>
        <begin position="508"/>
        <end position="530"/>
    </location>
</feature>
<protein>
    <recommendedName>
        <fullName evidence="7">Major facilitator superfamily (MFS) profile domain-containing protein</fullName>
    </recommendedName>
</protein>
<feature type="domain" description="Major facilitator superfamily (MFS) profile" evidence="7">
    <location>
        <begin position="135"/>
        <end position="568"/>
    </location>
</feature>
<evidence type="ECO:0000256" key="2">
    <source>
        <dbReference type="ARBA" id="ARBA00022692"/>
    </source>
</evidence>
<feature type="transmembrane region" description="Helical" evidence="6">
    <location>
        <begin position="475"/>
        <end position="496"/>
    </location>
</feature>
<evidence type="ECO:0000256" key="3">
    <source>
        <dbReference type="ARBA" id="ARBA00022989"/>
    </source>
</evidence>
<feature type="transmembrane region" description="Helical" evidence="6">
    <location>
        <begin position="138"/>
        <end position="157"/>
    </location>
</feature>
<dbReference type="Gene3D" id="1.20.1250.20">
    <property type="entry name" value="MFS general substrate transporter like domains"/>
    <property type="match status" value="1"/>
</dbReference>
<dbReference type="PROSITE" id="PS00216">
    <property type="entry name" value="SUGAR_TRANSPORT_1"/>
    <property type="match status" value="1"/>
</dbReference>
<dbReference type="InterPro" id="IPR020846">
    <property type="entry name" value="MFS_dom"/>
</dbReference>
<evidence type="ECO:0000256" key="1">
    <source>
        <dbReference type="ARBA" id="ARBA00004141"/>
    </source>
</evidence>
<evidence type="ECO:0000313" key="8">
    <source>
        <dbReference type="EMBL" id="KAJ9662013.1"/>
    </source>
</evidence>
<feature type="compositionally biased region" description="Low complexity" evidence="5">
    <location>
        <begin position="1"/>
        <end position="24"/>
    </location>
</feature>
<feature type="region of interest" description="Disordered" evidence="5">
    <location>
        <begin position="79"/>
        <end position="104"/>
    </location>
</feature>
<dbReference type="SUPFAM" id="SSF103473">
    <property type="entry name" value="MFS general substrate transporter"/>
    <property type="match status" value="1"/>
</dbReference>
<evidence type="ECO:0000256" key="4">
    <source>
        <dbReference type="ARBA" id="ARBA00023136"/>
    </source>
</evidence>
<dbReference type="PANTHER" id="PTHR23502:SF12">
    <property type="entry name" value="MULTIDRUG TRANSPORTER, PUTATIVE (AFU_ORTHOLOGUE AFUA_1G06440)-RELATED"/>
    <property type="match status" value="1"/>
</dbReference>
<comment type="subcellular location">
    <subcellularLocation>
        <location evidence="1">Membrane</location>
        <topology evidence="1">Multi-pass membrane protein</topology>
    </subcellularLocation>
</comment>
<feature type="region of interest" description="Disordered" evidence="5">
    <location>
        <begin position="581"/>
        <end position="629"/>
    </location>
</feature>
<dbReference type="PROSITE" id="PS50850">
    <property type="entry name" value="MFS"/>
    <property type="match status" value="1"/>
</dbReference>
<dbReference type="PANTHER" id="PTHR23502">
    <property type="entry name" value="MAJOR FACILITATOR SUPERFAMILY"/>
    <property type="match status" value="1"/>
</dbReference>
<dbReference type="InterPro" id="IPR036259">
    <property type="entry name" value="MFS_trans_sf"/>
</dbReference>